<keyword evidence="7 10" id="KW-0238">DNA-binding</keyword>
<reference evidence="14" key="2">
    <citation type="submission" date="2025-09" db="UniProtKB">
        <authorList>
            <consortium name="Ensembl"/>
        </authorList>
    </citation>
    <scope>IDENTIFICATION</scope>
</reference>
<sequence>MQGPCSEGSGQRSLAGSAGGPSEGRTNGEGEGGAAGAAEACAAELLKLQQQVPVSLAMLGPHLQLQQFLQQPLLTTQQLQTFLQQQQALGLQQLQQLYKQQQQQQQQQQEQEQLRIQVLQQQEQASKKLVEPILQLQVLQQHVYNLQQQALAQGLLPNDMWKDTKKAPGEGGTSTHTDDTMVSPPASKNCVGEPYRPQGFATTAPVPVSNFGRPSSAPITSTGLNGRPASWKTIPSPLDGEKTHPLFGHGVCKWPGCDALNEDFGQFLKHLNSEHALDDRSTAQCRVQLQVVQQLETQLFKEKERLGAMMRHLMVTSSETKPASQPINLASATIVSRPTSDRQFPSIPLTPPGQSTPLTPTLTPGLTSSISYPLVPPLASSIASSLVPVNTSVSPALSVITASTISSPGNTRRRAEKMHNSLPIDLSQNPDFYQNADIRPPFTYASLIRQAILECPEKQLTLNEIYTWFTQTFAYFRRNAATWKNAVRHNLSLHKCFVRVESVKGAVWTVDEMEYQKRRPPKLSGSPTLMKNVQQSSMGSSLNMSLQASMAESGISFLQTSRDSASHLFHLSEVEYSAEGPQPAPLLDSLSGAPHSHNGESEIERSPDRTERGWGATGLHMWGSNIPGHSVMVKEEPWDPHEDTGFISMDTAESESCEPGRNNNNHNFEHTQPDRRMGSGDLHLA</sequence>
<proteinExistence type="predicted"/>
<dbReference type="GO" id="GO:0008270">
    <property type="term" value="F:zinc ion binding"/>
    <property type="evidence" value="ECO:0007669"/>
    <property type="project" value="UniProtKB-KW"/>
</dbReference>
<evidence type="ECO:0000256" key="6">
    <source>
        <dbReference type="ARBA" id="ARBA00023015"/>
    </source>
</evidence>
<organism evidence="14 15">
    <name type="scientific">Eptatretus burgeri</name>
    <name type="common">Inshore hagfish</name>
    <dbReference type="NCBI Taxonomy" id="7764"/>
    <lineage>
        <taxon>Eukaryota</taxon>
        <taxon>Metazoa</taxon>
        <taxon>Chordata</taxon>
        <taxon>Craniata</taxon>
        <taxon>Vertebrata</taxon>
        <taxon>Cyclostomata</taxon>
        <taxon>Myxini</taxon>
        <taxon>Myxiniformes</taxon>
        <taxon>Myxinidae</taxon>
        <taxon>Eptatretinae</taxon>
        <taxon>Eptatretus</taxon>
    </lineage>
</organism>
<feature type="DNA-binding region" description="Fork-head" evidence="10">
    <location>
        <begin position="439"/>
        <end position="512"/>
    </location>
</feature>
<feature type="compositionally biased region" description="Gly residues" evidence="12">
    <location>
        <begin position="17"/>
        <end position="34"/>
    </location>
</feature>
<evidence type="ECO:0000313" key="14">
    <source>
        <dbReference type="Ensembl" id="ENSEBUP00000011848.1"/>
    </source>
</evidence>
<feature type="region of interest" description="Disordered" evidence="12">
    <location>
        <begin position="517"/>
        <end position="536"/>
    </location>
</feature>
<evidence type="ECO:0000313" key="15">
    <source>
        <dbReference type="Proteomes" id="UP000694388"/>
    </source>
</evidence>
<dbReference type="InterPro" id="IPR032354">
    <property type="entry name" value="FOXP-CC"/>
</dbReference>
<evidence type="ECO:0000256" key="7">
    <source>
        <dbReference type="ARBA" id="ARBA00023125"/>
    </source>
</evidence>
<feature type="region of interest" description="Disordered" evidence="12">
    <location>
        <begin position="653"/>
        <end position="685"/>
    </location>
</feature>
<dbReference type="GeneTree" id="ENSGT00940000165920"/>
<evidence type="ECO:0000256" key="11">
    <source>
        <dbReference type="SAM" id="Coils"/>
    </source>
</evidence>
<name>A0A8C4Q8Y6_EPTBU</name>
<dbReference type="InterPro" id="IPR001766">
    <property type="entry name" value="Fork_head_dom"/>
</dbReference>
<dbReference type="Pfam" id="PF00250">
    <property type="entry name" value="Forkhead"/>
    <property type="match status" value="1"/>
</dbReference>
<dbReference type="Gene3D" id="1.20.5.340">
    <property type="match status" value="1"/>
</dbReference>
<dbReference type="Ensembl" id="ENSEBUT00000012424.1">
    <property type="protein sequence ID" value="ENSEBUP00000011848.1"/>
    <property type="gene ID" value="ENSEBUG00000007582.1"/>
</dbReference>
<accession>A0A8C4Q8Y6</accession>
<dbReference type="PROSITE" id="PS50039">
    <property type="entry name" value="FORK_HEAD_3"/>
    <property type="match status" value="1"/>
</dbReference>
<evidence type="ECO:0000256" key="10">
    <source>
        <dbReference type="PROSITE-ProRule" id="PRU00089"/>
    </source>
</evidence>
<feature type="coiled-coil region" evidence="11">
    <location>
        <begin position="91"/>
        <end position="124"/>
    </location>
</feature>
<dbReference type="InterPro" id="IPR036390">
    <property type="entry name" value="WH_DNA-bd_sf"/>
</dbReference>
<keyword evidence="2" id="KW-0678">Repressor</keyword>
<dbReference type="InterPro" id="IPR047412">
    <property type="entry name" value="FH_FOXP1_P2"/>
</dbReference>
<keyword evidence="4" id="KW-0863">Zinc-finger</keyword>
<dbReference type="GO" id="GO:0000978">
    <property type="term" value="F:RNA polymerase II cis-regulatory region sequence-specific DNA binding"/>
    <property type="evidence" value="ECO:0007669"/>
    <property type="project" value="TreeGrafter"/>
</dbReference>
<feature type="region of interest" description="Disordered" evidence="12">
    <location>
        <begin position="1"/>
        <end position="34"/>
    </location>
</feature>
<dbReference type="FunFam" id="1.20.5.340:FF:000005">
    <property type="entry name" value="Forkhead box P1, isoform CRA_f"/>
    <property type="match status" value="1"/>
</dbReference>
<evidence type="ECO:0000256" key="9">
    <source>
        <dbReference type="ARBA" id="ARBA00023242"/>
    </source>
</evidence>
<dbReference type="Proteomes" id="UP000694388">
    <property type="component" value="Unplaced"/>
</dbReference>
<keyword evidence="15" id="KW-1185">Reference proteome</keyword>
<dbReference type="SMART" id="SM00339">
    <property type="entry name" value="FH"/>
    <property type="match status" value="1"/>
</dbReference>
<dbReference type="SUPFAM" id="SSF46785">
    <property type="entry name" value="Winged helix' DNA-binding domain"/>
    <property type="match status" value="1"/>
</dbReference>
<keyword evidence="5" id="KW-0862">Zinc</keyword>
<protein>
    <submittedName>
        <fullName evidence="14">Forkhead box P1a</fullName>
    </submittedName>
</protein>
<keyword evidence="6" id="KW-0805">Transcription regulation</keyword>
<feature type="domain" description="Fork-head" evidence="13">
    <location>
        <begin position="439"/>
        <end position="512"/>
    </location>
</feature>
<feature type="region of interest" description="Disordered" evidence="12">
    <location>
        <begin position="165"/>
        <end position="184"/>
    </location>
</feature>
<dbReference type="CDD" id="cd20065">
    <property type="entry name" value="FH_FOXP2"/>
    <property type="match status" value="1"/>
</dbReference>
<feature type="compositionally biased region" description="Polar residues" evidence="12">
    <location>
        <begin position="525"/>
        <end position="536"/>
    </location>
</feature>
<comment type="subcellular location">
    <subcellularLocation>
        <location evidence="1 10">Nucleus</location>
    </subcellularLocation>
</comment>
<dbReference type="Gene3D" id="1.10.10.10">
    <property type="entry name" value="Winged helix-like DNA-binding domain superfamily/Winged helix DNA-binding domain"/>
    <property type="match status" value="1"/>
</dbReference>
<dbReference type="PANTHER" id="PTHR45796:SF4">
    <property type="entry name" value="FORKHEAD BOX P, ISOFORM C"/>
    <property type="match status" value="1"/>
</dbReference>
<keyword evidence="11" id="KW-0175">Coiled coil</keyword>
<dbReference type="GO" id="GO:0005634">
    <property type="term" value="C:nucleus"/>
    <property type="evidence" value="ECO:0007669"/>
    <property type="project" value="UniProtKB-SubCell"/>
</dbReference>
<feature type="compositionally biased region" description="Basic and acidic residues" evidence="12">
    <location>
        <begin position="667"/>
        <end position="685"/>
    </location>
</feature>
<keyword evidence="9 10" id="KW-0539">Nucleus</keyword>
<evidence type="ECO:0000256" key="4">
    <source>
        <dbReference type="ARBA" id="ARBA00022771"/>
    </source>
</evidence>
<dbReference type="InterPro" id="IPR036388">
    <property type="entry name" value="WH-like_DNA-bd_sf"/>
</dbReference>
<evidence type="ECO:0000256" key="3">
    <source>
        <dbReference type="ARBA" id="ARBA00022723"/>
    </source>
</evidence>
<keyword evidence="3" id="KW-0479">Metal-binding</keyword>
<dbReference type="AlphaFoldDB" id="A0A8C4Q8Y6"/>
<evidence type="ECO:0000256" key="12">
    <source>
        <dbReference type="SAM" id="MobiDB-lite"/>
    </source>
</evidence>
<reference evidence="14" key="1">
    <citation type="submission" date="2025-08" db="UniProtKB">
        <authorList>
            <consortium name="Ensembl"/>
        </authorList>
    </citation>
    <scope>IDENTIFICATION</scope>
</reference>
<dbReference type="PANTHER" id="PTHR45796">
    <property type="entry name" value="FORKHEAD BOX P, ISOFORM C"/>
    <property type="match status" value="1"/>
</dbReference>
<feature type="compositionally biased region" description="Basic and acidic residues" evidence="12">
    <location>
        <begin position="597"/>
        <end position="612"/>
    </location>
</feature>
<evidence type="ECO:0000256" key="8">
    <source>
        <dbReference type="ARBA" id="ARBA00023163"/>
    </source>
</evidence>
<dbReference type="GO" id="GO:0001227">
    <property type="term" value="F:DNA-binding transcription repressor activity, RNA polymerase II-specific"/>
    <property type="evidence" value="ECO:0007669"/>
    <property type="project" value="TreeGrafter"/>
</dbReference>
<feature type="region of interest" description="Disordered" evidence="12">
    <location>
        <begin position="579"/>
        <end position="613"/>
    </location>
</feature>
<keyword evidence="8" id="KW-0804">Transcription</keyword>
<dbReference type="Pfam" id="PF16159">
    <property type="entry name" value="FOXP-CC"/>
    <property type="match status" value="1"/>
</dbReference>
<dbReference type="InterPro" id="IPR030456">
    <property type="entry name" value="TF_fork_head_CS_2"/>
</dbReference>
<dbReference type="PROSITE" id="PS00658">
    <property type="entry name" value="FORK_HEAD_2"/>
    <property type="match status" value="1"/>
</dbReference>
<evidence type="ECO:0000256" key="1">
    <source>
        <dbReference type="ARBA" id="ARBA00004123"/>
    </source>
</evidence>
<evidence type="ECO:0000256" key="2">
    <source>
        <dbReference type="ARBA" id="ARBA00022491"/>
    </source>
</evidence>
<dbReference type="InterPro" id="IPR050998">
    <property type="entry name" value="FOXP"/>
</dbReference>
<dbReference type="PRINTS" id="PR00053">
    <property type="entry name" value="FORKHEAD"/>
</dbReference>
<evidence type="ECO:0000256" key="5">
    <source>
        <dbReference type="ARBA" id="ARBA00022833"/>
    </source>
</evidence>
<dbReference type="FunFam" id="1.10.10.10:FF:000010">
    <property type="entry name" value="Forkhead box P2 isoform B"/>
    <property type="match status" value="1"/>
</dbReference>
<evidence type="ECO:0000259" key="13">
    <source>
        <dbReference type="PROSITE" id="PS50039"/>
    </source>
</evidence>